<dbReference type="GO" id="GO:0016491">
    <property type="term" value="F:oxidoreductase activity"/>
    <property type="evidence" value="ECO:0007669"/>
    <property type="project" value="InterPro"/>
</dbReference>
<proteinExistence type="predicted"/>
<dbReference type="RefSeq" id="WP_104507531.1">
    <property type="nucleotide sequence ID" value="NZ_JACIGC010000009.1"/>
</dbReference>
<dbReference type="InterPro" id="IPR000415">
    <property type="entry name" value="Nitroreductase-like"/>
</dbReference>
<dbReference type="Gene3D" id="3.40.109.10">
    <property type="entry name" value="NADH Oxidase"/>
    <property type="match status" value="2"/>
</dbReference>
<organism evidence="2 3">
    <name type="scientific">Rhodoblastus sphagnicola</name>
    <dbReference type="NCBI Taxonomy" id="333368"/>
    <lineage>
        <taxon>Bacteria</taxon>
        <taxon>Pseudomonadati</taxon>
        <taxon>Pseudomonadota</taxon>
        <taxon>Alphaproteobacteria</taxon>
        <taxon>Hyphomicrobiales</taxon>
        <taxon>Rhodoblastaceae</taxon>
        <taxon>Rhodoblastus</taxon>
    </lineage>
</organism>
<dbReference type="SUPFAM" id="SSF55469">
    <property type="entry name" value="FMN-dependent nitroreductase-like"/>
    <property type="match status" value="2"/>
</dbReference>
<dbReference type="AlphaFoldDB" id="A0A2S6N9Y4"/>
<dbReference type="PANTHER" id="PTHR42741:SF3">
    <property type="entry name" value="NITROREDUCTASE FAMILY PROTEIN"/>
    <property type="match status" value="1"/>
</dbReference>
<accession>A0A2S6N9Y4</accession>
<keyword evidence="3" id="KW-1185">Reference proteome</keyword>
<evidence type="ECO:0000313" key="2">
    <source>
        <dbReference type="EMBL" id="PPQ31426.1"/>
    </source>
</evidence>
<dbReference type="CDD" id="cd02142">
    <property type="entry name" value="McbC_SagB-like_oxidoreductase"/>
    <property type="match status" value="1"/>
</dbReference>
<name>A0A2S6N9Y4_9HYPH</name>
<evidence type="ECO:0000313" key="3">
    <source>
        <dbReference type="Proteomes" id="UP000239089"/>
    </source>
</evidence>
<reference evidence="2 3" key="1">
    <citation type="journal article" date="2018" name="Arch. Microbiol.">
        <title>New insights into the metabolic potential of the phototrophic purple bacterium Rhodopila globiformis DSM 161(T) from its draft genome sequence and evidence for a vanadium-dependent nitrogenase.</title>
        <authorList>
            <person name="Imhoff J.F."/>
            <person name="Rahn T."/>
            <person name="Kunzel S."/>
            <person name="Neulinger S.C."/>
        </authorList>
    </citation>
    <scope>NUCLEOTIDE SEQUENCE [LARGE SCALE GENOMIC DNA]</scope>
    <source>
        <strain evidence="2 3">DSM 16996</strain>
    </source>
</reference>
<evidence type="ECO:0000259" key="1">
    <source>
        <dbReference type="Pfam" id="PF00881"/>
    </source>
</evidence>
<dbReference type="Proteomes" id="UP000239089">
    <property type="component" value="Unassembled WGS sequence"/>
</dbReference>
<feature type="domain" description="Nitroreductase" evidence="1">
    <location>
        <begin position="84"/>
        <end position="203"/>
    </location>
</feature>
<dbReference type="PANTHER" id="PTHR42741">
    <property type="entry name" value="NITROREDUCTASE FAMILY PROTEIN"/>
    <property type="match status" value="1"/>
</dbReference>
<protein>
    <submittedName>
        <fullName evidence="2">Nitroreductase</fullName>
    </submittedName>
</protein>
<gene>
    <name evidence="2" type="ORF">CCR94_08960</name>
</gene>
<dbReference type="InterPro" id="IPR029479">
    <property type="entry name" value="Nitroreductase"/>
</dbReference>
<dbReference type="OrthoDB" id="9801593at2"/>
<sequence length="505" mass="55855">MKAFAYHQRTKHGFGGFAASPDTLDWDAQPNPFREFEGAEKIDLDLAPQACCSAPFSRAGLGALLHLAFGLSAWKSYGPDRWALRCNPSSGNLHPTEAYVLSENLPGLADGLHHYLSRDHILEHRRADAPADGPARLWIGLSSIAWREAWKYGERAFRYCQLDLGHALGALGYAAQALGFRARLVEGLDSAALAHRLGLDRAEDFGPAEREDADALVEIFADDGAPSPPPAKTGVWAGAANVLDRRPMYRWPVIEDVTRATLGAGAENFTAPAPRRTENISADLILQRRSAQAFNPKHRMTPNAFFEALDALAPRHQPFDLWTFAPRVHPLLFVHRVEGLPQGLYALPRSAEGEKLLRQKFSADFAWSKVLDAPDALPLFLLKEGDTRGLARRLFCNQAIGGDSTFGVAMLAEFGPLVEQNPWRYRQLHWEAGLIGQTLYLEAERIGLRGTGIGCYFDDETHALFGLTGSDLQSLYHFTVGLPYVDTRIATEPAYPHKVRPERFA</sequence>
<dbReference type="Pfam" id="PF00881">
    <property type="entry name" value="Nitroreductase"/>
    <property type="match status" value="1"/>
</dbReference>
<dbReference type="EMBL" id="NHSJ01000057">
    <property type="protein sequence ID" value="PPQ31426.1"/>
    <property type="molecule type" value="Genomic_DNA"/>
</dbReference>
<comment type="caution">
    <text evidence="2">The sequence shown here is derived from an EMBL/GenBank/DDBJ whole genome shotgun (WGS) entry which is preliminary data.</text>
</comment>